<organism evidence="4 5">
    <name type="scientific">Aureicoccus marinus</name>
    <dbReference type="NCBI Taxonomy" id="754435"/>
    <lineage>
        <taxon>Bacteria</taxon>
        <taxon>Pseudomonadati</taxon>
        <taxon>Bacteroidota</taxon>
        <taxon>Flavobacteriia</taxon>
        <taxon>Flavobacteriales</taxon>
        <taxon>Flavobacteriaceae</taxon>
        <taxon>Aureicoccus</taxon>
    </lineage>
</organism>
<gene>
    <name evidence="4" type="ORF">BST99_06640</name>
</gene>
<feature type="signal peptide" evidence="2">
    <location>
        <begin position="1"/>
        <end position="20"/>
    </location>
</feature>
<feature type="domain" description="Outer membrane protein beta-barrel" evidence="3">
    <location>
        <begin position="7"/>
        <end position="165"/>
    </location>
</feature>
<dbReference type="Pfam" id="PF13505">
    <property type="entry name" value="OMP_b-brl"/>
    <property type="match status" value="1"/>
</dbReference>
<keyword evidence="1 2" id="KW-0732">Signal</keyword>
<evidence type="ECO:0000256" key="2">
    <source>
        <dbReference type="SAM" id="SignalP"/>
    </source>
</evidence>
<dbReference type="InterPro" id="IPR036709">
    <property type="entry name" value="Autotransporte_beta_dom_sf"/>
</dbReference>
<sequence>MKKVVLVGLFALLTTAMAQAQFSLQGGVNNVTVKVDLDEFGSASDSELGFFVGAGYELGLSEKFYLEPAILFSIVSDLTALYVPVILKYGVAEDFKVTAGPQLNILLEDGIPDGKTGVDLGVGGEYTFAEGWFAFARYAFQVSRGGDFGELTDINTFTLGVGKKFN</sequence>
<evidence type="ECO:0000313" key="4">
    <source>
        <dbReference type="EMBL" id="PQJ15456.1"/>
    </source>
</evidence>
<dbReference type="SUPFAM" id="SSF103515">
    <property type="entry name" value="Autotransporter"/>
    <property type="match status" value="1"/>
</dbReference>
<dbReference type="OrthoDB" id="947434at2"/>
<dbReference type="Proteomes" id="UP000239366">
    <property type="component" value="Unassembled WGS sequence"/>
</dbReference>
<dbReference type="InterPro" id="IPR027385">
    <property type="entry name" value="Beta-barrel_OMP"/>
</dbReference>
<evidence type="ECO:0000259" key="3">
    <source>
        <dbReference type="Pfam" id="PF13505"/>
    </source>
</evidence>
<dbReference type="AlphaFoldDB" id="A0A2S7T7M6"/>
<accession>A0A2S7T7M6</accession>
<proteinExistence type="predicted"/>
<comment type="caution">
    <text evidence="4">The sequence shown here is derived from an EMBL/GenBank/DDBJ whole genome shotgun (WGS) entry which is preliminary data.</text>
</comment>
<name>A0A2S7T7M6_9FLAO</name>
<reference evidence="5" key="1">
    <citation type="submission" date="2016-11" db="EMBL/GenBank/DDBJ databases">
        <title>Trade-off between light-utilization and light-protection in marine flavobacteria.</title>
        <authorList>
            <person name="Kumagai Y."/>
            <person name="Yoshizawa S."/>
            <person name="Kogure K."/>
        </authorList>
    </citation>
    <scope>NUCLEOTIDE SEQUENCE [LARGE SCALE GENOMIC DNA]</scope>
    <source>
        <strain evidence="5">SG-18</strain>
    </source>
</reference>
<feature type="chain" id="PRO_5015585021" description="Outer membrane protein beta-barrel domain-containing protein" evidence="2">
    <location>
        <begin position="21"/>
        <end position="166"/>
    </location>
</feature>
<keyword evidence="5" id="KW-1185">Reference proteome</keyword>
<protein>
    <recommendedName>
        <fullName evidence="3">Outer membrane protein beta-barrel domain-containing protein</fullName>
    </recommendedName>
</protein>
<dbReference type="RefSeq" id="WP_105001106.1">
    <property type="nucleotide sequence ID" value="NZ_MQVX01000001.1"/>
</dbReference>
<evidence type="ECO:0000313" key="5">
    <source>
        <dbReference type="Proteomes" id="UP000239366"/>
    </source>
</evidence>
<evidence type="ECO:0000256" key="1">
    <source>
        <dbReference type="ARBA" id="ARBA00022729"/>
    </source>
</evidence>
<dbReference type="EMBL" id="MQVX01000001">
    <property type="protein sequence ID" value="PQJ15456.1"/>
    <property type="molecule type" value="Genomic_DNA"/>
</dbReference>